<feature type="compositionally biased region" description="Polar residues" evidence="2">
    <location>
        <begin position="1089"/>
        <end position="1098"/>
    </location>
</feature>
<feature type="compositionally biased region" description="Polar residues" evidence="2">
    <location>
        <begin position="1181"/>
        <end position="1190"/>
    </location>
</feature>
<feature type="compositionally biased region" description="Polar residues" evidence="2">
    <location>
        <begin position="1220"/>
        <end position="1247"/>
    </location>
</feature>
<dbReference type="InterPro" id="IPR026983">
    <property type="entry name" value="DHC"/>
</dbReference>
<feature type="region of interest" description="Disordered" evidence="2">
    <location>
        <begin position="1071"/>
        <end position="1158"/>
    </location>
</feature>
<feature type="compositionally biased region" description="Polar residues" evidence="2">
    <location>
        <begin position="3217"/>
        <end position="3229"/>
    </location>
</feature>
<feature type="coiled-coil region" evidence="1">
    <location>
        <begin position="4373"/>
        <end position="4403"/>
    </location>
</feature>
<dbReference type="PANTHER" id="PTHR10676:SF398">
    <property type="entry name" value="DYNEIN HEAVY CHAIN"/>
    <property type="match status" value="1"/>
</dbReference>
<feature type="compositionally biased region" description="Low complexity" evidence="2">
    <location>
        <begin position="73"/>
        <end position="87"/>
    </location>
</feature>
<evidence type="ECO:0000259" key="3">
    <source>
        <dbReference type="Pfam" id="PF08393"/>
    </source>
</evidence>
<feature type="compositionally biased region" description="Polar residues" evidence="2">
    <location>
        <begin position="1625"/>
        <end position="1652"/>
    </location>
</feature>
<keyword evidence="1" id="KW-0175">Coiled coil</keyword>
<reference evidence="5 6" key="1">
    <citation type="journal article" date="2022" name="bioRxiv">
        <title>Genomics of Preaxostyla Flagellates Illuminates Evolutionary Transitions and the Path Towards Mitochondrial Loss.</title>
        <authorList>
            <person name="Novak L.V.F."/>
            <person name="Treitli S.C."/>
            <person name="Pyrih J."/>
            <person name="Halakuc P."/>
            <person name="Pipaliya S.V."/>
            <person name="Vacek V."/>
            <person name="Brzon O."/>
            <person name="Soukal P."/>
            <person name="Eme L."/>
            <person name="Dacks J.B."/>
            <person name="Karnkowska A."/>
            <person name="Elias M."/>
            <person name="Hampl V."/>
        </authorList>
    </citation>
    <scope>NUCLEOTIDE SEQUENCE [LARGE SCALE GENOMIC DNA]</scope>
    <source>
        <strain evidence="5">NAU3</strain>
        <tissue evidence="5">Gut</tissue>
    </source>
</reference>
<keyword evidence="6" id="KW-1185">Reference proteome</keyword>
<feature type="compositionally biased region" description="Basic and acidic residues" evidence="2">
    <location>
        <begin position="1101"/>
        <end position="1115"/>
    </location>
</feature>
<comment type="caution">
    <text evidence="5">The sequence shown here is derived from an EMBL/GenBank/DDBJ whole genome shotgun (WGS) entry which is preliminary data.</text>
</comment>
<feature type="region of interest" description="Disordered" evidence="2">
    <location>
        <begin position="4049"/>
        <end position="4106"/>
    </location>
</feature>
<sequence length="6529" mass="740102">MIQTAVNPADRIQDDKYETDDSDDIERLTVVSQINNDFEREGLPMMLLQQADFSFTLPNPSGDQDENSTLDFSSQTDSGSGSDSLTVSPTVAFDDNEPDLMWHSLSESNSMIHETLLTLTALLTIGELTVPLKSRLDVFSDLTQPILDIGVKLRSSGTTNYPSDFPTFAIPGSFRRVTPQDIEKAFEATLLQTCLHSGINNSCSNKDVQSLVAVASCKDSDELSNLSSSQSAHSSLQHHQRDRYSFLPKTIVNRARIVFRTGYPELSQLPTQSSFERQPSSPELRFCPEAIPYDCPFCGESQVSLITFTNHVNVHHKTVDHVEKIRVICEKRCVYVQRSVRNLQIWRAILVAIKCSSSDDSEPSQSEDQSVSQFALEHKVRTWKKRVTQKTGVVGEAPITRLLPKEVLQYVSEVLSPVRLTPSLTISSTTKLLPLLISNIDVLIQELLDVVLADAEELMALISDSFNRIQNLLTLNLGRRNISDSSFQFSGGSNSQDQDKSSDIGDLQNIEKVSLLRAVLDGINREPNIEALLNTASECSASYSQLGAKTASSLETTLKQQRHMLEILTDFQRYLTRWSSDKRTTLLNQFQQTRMSVLFQINMYLASLPQLGLEEDVDATVLDLSVRQRVDLVNQVTHHLNEKKQHLTEINIEAAVLNLEPTHHSELECMINRLNYVKELTSLLLEFLIWLGNLRISRLLEVQLDRVSSERLYFQLKLKQVHHLLEVTPIASSQPHPMEQRMTMELEWLKKRLFICDIDPRHMKQRHWEELAAQTGKDILKRCFSIPESEGLISPTFGELFEAMIEEHEEEFRTMSVSAFHESKIETELNQMTDAWHNRICLEFVQEDKPEFSRLLSALSDTWADKWKFMDIMLNDCFIVSDVSIQNAISKAQNSLTKILTLHHNKYINPFLDRIHELRASLAELPSRLQLFMETQTLWVNLRNLFGSRSVINQIEDIYRRFIDLTEDWARLIGSILRDSVPFRVFGDGEAISHILPHISEHLIQCKSDVMSFLKMNADLYPSLHLLPIDTIIASLSYAVSPKDLHPVLRLLFPGLQELIIDSDQLNPLLTLIPPSNHPSNDDSDDGTQSEVSESTFRTPPRKEVTILSSNKDDSDSLSSIEPVRPPSIKPKVAAQKTSHSSHHSEKGTATPLRRHSLTIPSVPTHPSHIAGPVIHPIPSITPQHKQPSNKNRRKSFGDHSFIPGRKPLHKMPTLPEVRNTPSHTLTPNPKSIQMSAKGSEGSNDTRLSQQTVRVVGFVGCMEERILFHEPLPFFPDGDRIAFFETLERALHNSINTKMIESIVQSFPLMILFFDADREAINGINDDGMDHNHSGNVNLSDSESSDDSMSNDYALLSIGVDPLKASSPSHSLVYPRRPALTKDTITSVISGRTPAVDQDLITSPITFVALDEDNKPPIEIHPTTDHHQLKRSRIKLDQIDSLSGYLKSLVPAFPFGEIKNIHKSLFRTFLKDGLDQTVFLALTTHLNKYLQDLTTYDFSAMLSHFNGFAQEESEFGITEAERLLQHCAKVQKGVVNLIQLMQLFLGQDPRLQLRMKIETAIVSLFSALSFIQTLVSVISHRDVNLLNSIVDAISSLPHIEVDFTPTVKSLADSYLSRLVPRHNSKSSNASSQGTTSELPGSRPSPTFETSVTSLSLDPTSFYADQLVTVMFGKNQVQYNSDYTPFVQQHLFSWGIIEPVRTPFKSIENIPRSVRTVWFWQEIAQVQKQSLSPTFHSRLFSSVEEEENTQATIDLYKPAFTLIQSQSPSAVNDRIQELAMICGRTVFSFSLDETINFAKSLVPFIHGVIGGGKWALLENIDVLPTLTLNALIDAVQTINSSWKNGFNRFTLTQDSIVIIHPHHIFATVDLPTIPTLLPEQIRTNFRPIVLYRSDDEAVLFTHLAMSGYQYASTLAARTIDFFKTYQQATKQSNAYILGMIQQVCLECHTFSFIALDQIIRPILSTSFKHKDKFTDPLLEWLNSDDTVDTLIQSLREETGNNPEIVGLLAMIPSVDHPFLEYSVKKEKLLFIFEALSISLAIGEFARFSFFPGDPLIATTIFRLLFPEFSQQMIERLFSYSDSLHQTGLPSTIQEVDQEYTKSPYPEVSQYNKTLISVVTQLISSDITFSQDLATALLSDGSSGRDNAMTRLITASSVSFPFKTTRYQKFAVTLKAALKNDLGDGLDDESTQDRSRSKLMRRSSSSLTQSGLFGKTSIISLSSLEREMMGRIPQFVTISSSQRGSDADRSTTMDVDEMLVIESADLYETLKMNPRMEPLKEFKNLASPLPTKPVLIAGMISCVMQLNKMLHNPIWSAPVTDNFFRQTSPIVLLGPARSGKSSVINSLAVAQTQLGIPTRVVRVNASARTISQLIGTFEREQTFSEEEEMIQSILTNELQYVTKDGNTELELSNPPKMNTNTSSISSVERWIDGIIPAIAKEGNFLSRDHSRNVPKEEIFLVFELGSAPIYQVSSTCDDTTSAVRGHKGRPPIAEMSAKAPDLTTGWMNKLGTLLNRSTRYQTQLRSEYFKRVAQKSRAKKTNLEKTGVLMNNPFESEQTTKTDIVELLLSDYHQKMNNMSNPIKQFRRRLIGLFPTLQFFKSSRRRIGNSQKKTVFRQRQVQQTIKDVSRTTALFAAHAKKGMEHEAKTTYSEGMIRKRYHTMTRMGQLPAERLNIVDQLQITLGARGGNHHHDEAEISDSVIISELAESLFRSNSLRIQNQQLIRFNSNIRILFETDSLDHIPVDFASGLSILHIPDNLFSKHTRTLYIKEVPLFSPSASVVFEYVYSELVTDYVMFNPFVTENWLKDSVLSNIYRHIVFAAGIITMRVQDAGLFVRQYFNNQVDSSPTNTCQTDPNLRKSNSSTFNRLFGRSSAFFENVASTFLGNTLALYKAHMKYLLPVILMGIFRQYQSIIPTTGDQNINQNQLNEKHNRFLDGWGITSEKTLADSSDPKTVLLDICAYSVFWGVGGHAFMFPEFTLDFSKYVCNRFDINPSPSTLHKVRTHPHTAVQNDIDEVRRKLKNEGTDCETLADYIINLSTGIWEKVTNFYPTSTQSPLSRNSHTITVSNMTPVSRHHEIWSQANSPLSHPSPLSARSNDKHKFPPMDSVPLGNEITFQHTHALYNQVNHSTIMCMDDMEPIRRLSNCLVKAPHTIPHLDEPDVTFVCPISPLIETTTLSDIVTHIHQAIHLTTTASLDVEETSPREEHEPPEFSADPSHNPQTGPKQAHTRLTSASVIFQFFPPFSIHTLDFVRSVLSDGLVSTHSSVSNSQNSGLHLSIVAPIAFALWLPPRYLKVASVATIPGRTLVLELGSLDQYFRSLLREIGFRNTSSTSSVNILPSSQRKLSHMNLMSSLSSYLTTQEMDTLRPLLGLNHSIGSEAKLLFMEDHDDERAVIDSVLSRIPFFTLLLFRLLSYKEDDVEMEVCQVKQQMFSLFPELIQLPLPSFHPTFVLQRLVVSVSEDRSILASPSLLVVEWMKTWEETIIDRIPLTKQFSFILILTFLGNLLLTQSPLSLDKLSDVLNHLPIPNSSMICETIRVARTKSFISELSQNTSSKFHTHSILMSKANDPHPINLINSVTATAASTAAKIKTSSVAVLTYPHMITDAFIEEVSNCVDYPVYHLQLGSTKLQFLNNIREMILTVINSPQPVIITFEVNNAISISEKLDPIDLRRQSKDMNDDLDDISSFRKPKIFFSTRQRVGSEAKTDADLFHPDNPVLSPETSHDALTPFSISMHLYILAESNLSLLYFFTNEQMRQILADVSSSGNKEAQNETYLIEQFRQKHRFLLFITHYTSNQGMSTSFSLNEQRLAMERERVRTGNMFFHQVLMSDTSWQRRKPQRSLHQFPGLQLFGWFLTSFQIELLEPYTSLEHQNTLKSTMTLGKIRGSRMAEALAQWRLNSSILYSRDHYLDMVAVQSVLDMLNKSKKAKVKKSISSQFLIDENVFPKQTRLRQMEDERHVKANNEVLPTPPPPPLPNTIPWVCALCFYPQPLKTKKIQRTLNMDNTPKLKRRFSHIPGAVSHQDALELHNRASYLTEDFMMEPINDTDTFDLQPQPTHQSPLKFSSKPLKKLPSTSPPQKPQRGRRPSIVAQRRASTVTNPFQKLNSKRAKNKSVPNTPEQTQTMIPFALNEPRISSDVHDMSSILSPSKKPIKSFTTESQLISHFKHLSPRPLRTKFSDLSSSPTRGRKSHLLHQVSSLGLMTLLSCEKEQNTSLLSVNPPQVSTTTQLFALEKAFIHYGQYISRTSVSSSEYETVDEDTLFLSCIASIYQSVRDQYQYFSHVGAHTSWMTFRMAVISPPFLDVMSHALVDTSTSRMIGLETRRRKLLAFHSTLFEILLASLPPEDILKHVLSFHFSTYRPNWITGLVEQVKHIMANLREKKNNLRALKQEIHQKTVRCRDQHRKMDAAFTRDRSVTVEETQQRLSMLKVRDLSWLKRNVNPPVSIRYLIDILFIILRRPLPPTSLTYITRPAMTNSSTVTQSLVPMQNQTGLDLMDTQLTEDEKVERLVRGLPVVPKTPRSPTQSVKSEHFSGTAVPPKDTGSSRFPVLRRSMLQSQKLYLNSHFLDELVMFDPHLISDEQIELIQPYFDLRVDDAPMDKPEVIKMTPLFDFVSSVLSHHRIKKSLIPHKTMLETEIEADLIQSLTKLNQLIIEVDNERVRLITVLHQIQSMFPLQRIDPTIKKSKLTQEQVKLIESMMSDIINELEIVEQNIVNCRGDSTLAGAFITFNGCIPISEWEMMMEKWQRYLVLCDIPFSGAQELWHKMKQELDDNQDSKKQYLSRIFNSRDGSSILRTTPPPNYRCLSVNTSGVVEVDDCTSIVAKSALPHNLIPTWNVLHGPASFFDGQANGLCVNMPSLFFIPLLESATNGQPIMIFDHFGFGEQALLAYFRTRTNVIHVNILDTEFFSHAIDALVNGLPLIVNYFNISQCLSNPRLQNLIDFVLFGQEVTVNPGFRLFIINKNETAILPSQEPCLYNTIIPSQCRMINMAAISMESAFKSFVANVIIRPALFSDMITRHKASYGRIAILNRTLIRADAEITGSHDVSSRKYIDRFFFNISRLKTTCEKCRIDIRKEIQDIHFRKRGVSIVDTLVSKIYTIVIALHCVANVAVMTQIENNDVGSLIREPYSQYGVPTVQQVENFLQESIRRAVSIFEITQHSKLARSHLSSSVDAHLGSNHHSTEHEDREVDDVTGLIRLRTLRPLVKSAQKNLTDDEREMSEICESIHRGVLFRIITQMRSSIPQQPGSIRSQNITFPFLMILTLQNQIIDDHPEFRDDPQHEDPANQAKESHSRASSPSLDYIYDFTHKISSISTHFTQFASGSPYLMQKPLSDEQRIAMDISREFMDLLYREEAKGLLPLENHPENEERFLAELASIDAVFHKWDVTLSLKQHTQTLQEHFKLYRAEWIAWTVSPAPEKGPYPPQLCDNYTDTRRTLILVRIFPYRSIMIMIEFVSRIVGIALPTVNPIEDIISLSSDLSNANFPLLVTSQDGQFDPSYYVDGIRKDYSILASKEERQKVGRQLSRVLTVSLPKDSRKVKIKAPQLIAPLRMRMLVHWGPYQRDVLSREIIRSHLALPTIGNHEIAENITPNSIQFVSTSTIKELFLLFGGHLRQPSPTIFEPWQKLHQFRHLERFVWAVLDSTYVQEFLSLPQKFFETPQVLTPKQLADSQLVQRSLVEQSTSQTVRTSSFMQDSPKRYAKLQLEHGLNLAPTTNDDHQRKVTISRAVVDRWRQYMIPERVSTVPLLIRCDPTDKSSIIQHSARSNRESEGLALLNAGFSEHHSVILRTNEPKIVLPTRPVPTSSIVISGVEQSTNSLMLTTSIGSSVTLIKTEFDSSLVSSFQTVLSWISPEMERQAENDTLSSVLLIGISLIWALLINRLKIAWYMQIALTQSSDVTYPDLEPNHALAQPHTLFSQPFFLRIVEWILVYVASYRNKVPDLQEKINRVYSSQSEMYKLISTSPTKQQISSFFTEGSRTLVRFFWTQSDLPSQEAFSVQFLVERMNVPDMLLPSHNFFSLLHTSVDQIVPLTFPLPLRRSFSRRKAIAYLSTLRIAPPPAMFQSTAGSVQVAQHNLSHIIFRNVEILVPLKSEKLENRRDVETLHRETFHGSLIKFISLLPPQIPLDVLWKSKFDLIGQRSRILAEMISDEMFTFNQTIQTLVSSLACFSRSYTSTNPLLASSLSSASSVVSPFTTRPRTDLPSFFLAMTPIPYHVSHRFRDVILWLRLSHKFLSSYTTETPSPPSLFPLSLLVSPSAFFISQLIELNLNETATHNPSLITPFEHSQRLSISFVCRDPFSFTPGESFQTIEDGEIGSYVIGIAMNGFAWDFENGVFVETRPGSIPPPTVTQYPVVRITRHRLENDISTNMLKSARHQNRWVMSQIERYIDLSGISPFTPPTNLISTQLFRLLSVGARTAHKHSIHRDNPSSSATHSSAPAASVQSVGQTPSPHPTPGQDKMARKMHLVNLFSSAAKRSVLAEVNVENEDFSEWERKGCYLFLDFNPDLFHALQTRFLPV</sequence>
<organism evidence="5 6">
    <name type="scientific">Blattamonas nauphoetae</name>
    <dbReference type="NCBI Taxonomy" id="2049346"/>
    <lineage>
        <taxon>Eukaryota</taxon>
        <taxon>Metamonada</taxon>
        <taxon>Preaxostyla</taxon>
        <taxon>Oxymonadida</taxon>
        <taxon>Blattamonas</taxon>
    </lineage>
</organism>
<dbReference type="Gene3D" id="3.40.50.300">
    <property type="entry name" value="P-loop containing nucleotide triphosphate hydrolases"/>
    <property type="match status" value="2"/>
</dbReference>
<proteinExistence type="predicted"/>
<dbReference type="PANTHER" id="PTHR10676">
    <property type="entry name" value="DYNEIN HEAVY CHAIN FAMILY PROTEIN"/>
    <property type="match status" value="1"/>
</dbReference>
<dbReference type="Proteomes" id="UP001281761">
    <property type="component" value="Unassembled WGS sequence"/>
</dbReference>
<feature type="region of interest" description="Disordered" evidence="2">
    <location>
        <begin position="2181"/>
        <end position="2206"/>
    </location>
</feature>
<dbReference type="Gene3D" id="1.10.287.2620">
    <property type="match status" value="1"/>
</dbReference>
<evidence type="ECO:0000256" key="2">
    <source>
        <dbReference type="SAM" id="MobiDB-lite"/>
    </source>
</evidence>
<dbReference type="Pfam" id="PF08393">
    <property type="entry name" value="DHC_N2"/>
    <property type="match status" value="1"/>
</dbReference>
<feature type="domain" description="Dynein heavy chain hydrolytic ATP-binding dynein motor region" evidence="4">
    <location>
        <begin position="1774"/>
        <end position="1938"/>
    </location>
</feature>
<evidence type="ECO:0000313" key="5">
    <source>
        <dbReference type="EMBL" id="KAK2958275.1"/>
    </source>
</evidence>
<dbReference type="Pfam" id="PF12774">
    <property type="entry name" value="AAA_6"/>
    <property type="match status" value="1"/>
</dbReference>
<dbReference type="Gene3D" id="1.20.920.20">
    <property type="match status" value="1"/>
</dbReference>
<feature type="compositionally biased region" description="Basic and acidic residues" evidence="2">
    <location>
        <begin position="5280"/>
        <end position="5301"/>
    </location>
</feature>
<dbReference type="Gene3D" id="1.20.140.100">
    <property type="entry name" value="Dynein heavy chain, N-terminal domain 2"/>
    <property type="match status" value="1"/>
</dbReference>
<feature type="domain" description="Dynein heavy chain linker" evidence="3">
    <location>
        <begin position="670"/>
        <end position="1063"/>
    </location>
</feature>
<feature type="region of interest" description="Disordered" evidence="2">
    <location>
        <begin position="6430"/>
        <end position="6470"/>
    </location>
</feature>
<feature type="region of interest" description="Disordered" evidence="2">
    <location>
        <begin position="54"/>
        <end position="87"/>
    </location>
</feature>
<feature type="compositionally biased region" description="Polar residues" evidence="2">
    <location>
        <begin position="4050"/>
        <end position="4062"/>
    </location>
</feature>
<feature type="region of interest" description="Disordered" evidence="2">
    <location>
        <begin position="1325"/>
        <end position="1346"/>
    </location>
</feature>
<feature type="region of interest" description="Disordered" evidence="2">
    <location>
        <begin position="1"/>
        <end position="24"/>
    </location>
</feature>
<feature type="region of interest" description="Disordered" evidence="2">
    <location>
        <begin position="5280"/>
        <end position="5304"/>
    </location>
</feature>
<dbReference type="EMBL" id="JARBJD010000039">
    <property type="protein sequence ID" value="KAK2958275.1"/>
    <property type="molecule type" value="Genomic_DNA"/>
</dbReference>
<evidence type="ECO:0000313" key="6">
    <source>
        <dbReference type="Proteomes" id="UP001281761"/>
    </source>
</evidence>
<dbReference type="InterPro" id="IPR035699">
    <property type="entry name" value="AAA_6"/>
</dbReference>
<name>A0ABQ9Y3F4_9EUKA</name>
<feature type="compositionally biased region" description="Low complexity" evidence="2">
    <location>
        <begin position="4063"/>
        <end position="4078"/>
    </location>
</feature>
<feature type="region of interest" description="Disordered" evidence="2">
    <location>
        <begin position="3195"/>
        <end position="3229"/>
    </location>
</feature>
<feature type="region of interest" description="Disordered" evidence="2">
    <location>
        <begin position="3083"/>
        <end position="3105"/>
    </location>
</feature>
<feature type="region of interest" description="Disordered" evidence="2">
    <location>
        <begin position="1622"/>
        <end position="1652"/>
    </location>
</feature>
<feature type="region of interest" description="Disordered" evidence="2">
    <location>
        <begin position="4520"/>
        <end position="4549"/>
    </location>
</feature>
<dbReference type="InterPro" id="IPR027417">
    <property type="entry name" value="P-loop_NTPase"/>
</dbReference>
<evidence type="ECO:0000259" key="4">
    <source>
        <dbReference type="Pfam" id="PF12774"/>
    </source>
</evidence>
<feature type="compositionally biased region" description="Low complexity" evidence="2">
    <location>
        <begin position="6440"/>
        <end position="6452"/>
    </location>
</feature>
<dbReference type="InterPro" id="IPR013602">
    <property type="entry name" value="Dynein_heavy_linker"/>
</dbReference>
<dbReference type="InterPro" id="IPR042222">
    <property type="entry name" value="Dynein_2_N"/>
</dbReference>
<feature type="region of interest" description="Disordered" evidence="2">
    <location>
        <begin position="1175"/>
        <end position="1247"/>
    </location>
</feature>
<feature type="compositionally biased region" description="Basic and acidic residues" evidence="2">
    <location>
        <begin position="3202"/>
        <end position="3211"/>
    </location>
</feature>
<accession>A0ABQ9Y3F4</accession>
<gene>
    <name evidence="5" type="ORF">BLNAU_6762</name>
</gene>
<protein>
    <submittedName>
        <fullName evidence="5">Dynein heavy chain, N-terminal region 2</fullName>
    </submittedName>
</protein>
<evidence type="ECO:0000256" key="1">
    <source>
        <dbReference type="SAM" id="Coils"/>
    </source>
</evidence>